<dbReference type="Proteomes" id="UP000319263">
    <property type="component" value="Chromosome"/>
</dbReference>
<dbReference type="RefSeq" id="WP_143987354.1">
    <property type="nucleotide sequence ID" value="NZ_CP041692.1"/>
</dbReference>
<accession>A0A516Q1T2</accession>
<dbReference type="OrthoDB" id="189006at2"/>
<dbReference type="CDD" id="cd01392">
    <property type="entry name" value="HTH_LacI"/>
    <property type="match status" value="1"/>
</dbReference>
<dbReference type="EMBL" id="CP041692">
    <property type="protein sequence ID" value="QDP97395.1"/>
    <property type="molecule type" value="Genomic_DNA"/>
</dbReference>
<dbReference type="CDD" id="cd06267">
    <property type="entry name" value="PBP1_LacI_sugar_binding-like"/>
    <property type="match status" value="1"/>
</dbReference>
<gene>
    <name evidence="5" type="ORF">FOE78_17020</name>
</gene>
<sequence length="335" mass="36712">MARVTIDDLAARLGLSRASVSYALNGRPGVGEQTRSRVLALAMELGWQPSVSARSLSRSRSDAYGLVIKRRPEELGSEPYYMALLSGIESALSEAGASLMLRFVTDRETESAVYRQWSAERRVDGVILTDLRQHDPRPRLLDELSLPYLVHGARWESEGWQFAQSDDAALLVAHLAGLGHTRIAHVSGPAELQHETERRTAVAEVAAQQGIRTITVEGDYSVDGAETVTRDLLRRRGQPTAIIYSNDLMAIGGMVELRAAGRVDIAMVSWDESLLCQTAIPGITALQRDPYHAGRNTASQLIRRAHAEAGAEVPDLTPVRSRLIIRDSSCPPCRQ</sequence>
<dbReference type="SMART" id="SM00354">
    <property type="entry name" value="HTH_LACI"/>
    <property type="match status" value="1"/>
</dbReference>
<dbReference type="InterPro" id="IPR010982">
    <property type="entry name" value="Lambda_DNA-bd_dom_sf"/>
</dbReference>
<dbReference type="GO" id="GO:0000976">
    <property type="term" value="F:transcription cis-regulatory region binding"/>
    <property type="evidence" value="ECO:0007669"/>
    <property type="project" value="TreeGrafter"/>
</dbReference>
<keyword evidence="3" id="KW-0804">Transcription</keyword>
<dbReference type="Gene3D" id="1.10.260.40">
    <property type="entry name" value="lambda repressor-like DNA-binding domains"/>
    <property type="match status" value="1"/>
</dbReference>
<evidence type="ECO:0000313" key="6">
    <source>
        <dbReference type="Proteomes" id="UP000319263"/>
    </source>
</evidence>
<proteinExistence type="predicted"/>
<dbReference type="SUPFAM" id="SSF47413">
    <property type="entry name" value="lambda repressor-like DNA-binding domains"/>
    <property type="match status" value="1"/>
</dbReference>
<dbReference type="GO" id="GO:0003700">
    <property type="term" value="F:DNA-binding transcription factor activity"/>
    <property type="evidence" value="ECO:0007669"/>
    <property type="project" value="TreeGrafter"/>
</dbReference>
<dbReference type="AlphaFoldDB" id="A0A516Q1T2"/>
<protein>
    <submittedName>
        <fullName evidence="5">LacI family transcriptional regulator</fullName>
    </submittedName>
</protein>
<dbReference type="InterPro" id="IPR028082">
    <property type="entry name" value="Peripla_BP_I"/>
</dbReference>
<dbReference type="PROSITE" id="PS50932">
    <property type="entry name" value="HTH_LACI_2"/>
    <property type="match status" value="1"/>
</dbReference>
<name>A0A516Q1T2_9ACTN</name>
<organism evidence="5 6">
    <name type="scientific">Microlunatus elymi</name>
    <dbReference type="NCBI Taxonomy" id="2596828"/>
    <lineage>
        <taxon>Bacteria</taxon>
        <taxon>Bacillati</taxon>
        <taxon>Actinomycetota</taxon>
        <taxon>Actinomycetes</taxon>
        <taxon>Propionibacteriales</taxon>
        <taxon>Propionibacteriaceae</taxon>
        <taxon>Microlunatus</taxon>
    </lineage>
</organism>
<evidence type="ECO:0000313" key="5">
    <source>
        <dbReference type="EMBL" id="QDP97395.1"/>
    </source>
</evidence>
<dbReference type="InterPro" id="IPR046335">
    <property type="entry name" value="LacI/GalR-like_sensor"/>
</dbReference>
<keyword evidence="1" id="KW-0805">Transcription regulation</keyword>
<evidence type="ECO:0000259" key="4">
    <source>
        <dbReference type="PROSITE" id="PS50932"/>
    </source>
</evidence>
<reference evidence="5 6" key="1">
    <citation type="submission" date="2019-07" db="EMBL/GenBank/DDBJ databases">
        <title>Microlunatus dokdonensis sp. nov. isolated from the rhizospheric soil of the wild plant Elymus tsukushiensis.</title>
        <authorList>
            <person name="Ghim S.-Y."/>
            <person name="Hwang Y.-J."/>
            <person name="Son J.-S."/>
            <person name="Shin J.-H."/>
        </authorList>
    </citation>
    <scope>NUCLEOTIDE SEQUENCE [LARGE SCALE GENOMIC DNA]</scope>
    <source>
        <strain evidence="5 6">KUDC0627</strain>
    </source>
</reference>
<dbReference type="Pfam" id="PF13377">
    <property type="entry name" value="Peripla_BP_3"/>
    <property type="match status" value="1"/>
</dbReference>
<keyword evidence="2" id="KW-0238">DNA-binding</keyword>
<keyword evidence="6" id="KW-1185">Reference proteome</keyword>
<dbReference type="Gene3D" id="3.40.50.2300">
    <property type="match status" value="2"/>
</dbReference>
<dbReference type="PANTHER" id="PTHR30146:SF155">
    <property type="entry name" value="ALANINE RACEMASE"/>
    <property type="match status" value="1"/>
</dbReference>
<dbReference type="PANTHER" id="PTHR30146">
    <property type="entry name" value="LACI-RELATED TRANSCRIPTIONAL REPRESSOR"/>
    <property type="match status" value="1"/>
</dbReference>
<dbReference type="SUPFAM" id="SSF53822">
    <property type="entry name" value="Periplasmic binding protein-like I"/>
    <property type="match status" value="1"/>
</dbReference>
<dbReference type="KEGG" id="mik:FOE78_17020"/>
<evidence type="ECO:0000256" key="3">
    <source>
        <dbReference type="ARBA" id="ARBA00023163"/>
    </source>
</evidence>
<evidence type="ECO:0000256" key="2">
    <source>
        <dbReference type="ARBA" id="ARBA00023125"/>
    </source>
</evidence>
<dbReference type="Pfam" id="PF00356">
    <property type="entry name" value="LacI"/>
    <property type="match status" value="1"/>
</dbReference>
<feature type="domain" description="HTH lacI-type" evidence="4">
    <location>
        <begin position="4"/>
        <end position="58"/>
    </location>
</feature>
<dbReference type="InterPro" id="IPR000843">
    <property type="entry name" value="HTH_LacI"/>
</dbReference>
<evidence type="ECO:0000256" key="1">
    <source>
        <dbReference type="ARBA" id="ARBA00023015"/>
    </source>
</evidence>